<dbReference type="Gene3D" id="3.40.50.300">
    <property type="entry name" value="P-loop containing nucleotide triphosphate hydrolases"/>
    <property type="match status" value="1"/>
</dbReference>
<dbReference type="InterPro" id="IPR015855">
    <property type="entry name" value="ABC_transpr_MalK-like"/>
</dbReference>
<dbReference type="GO" id="GO:0140359">
    <property type="term" value="F:ABC-type transporter activity"/>
    <property type="evidence" value="ECO:0007669"/>
    <property type="project" value="InterPro"/>
</dbReference>
<dbReference type="InterPro" id="IPR047641">
    <property type="entry name" value="ABC_transpr_MalK/UgpC-like"/>
</dbReference>
<dbReference type="Pfam" id="PF00005">
    <property type="entry name" value="ABC_tran"/>
    <property type="match status" value="1"/>
</dbReference>
<keyword evidence="3" id="KW-0813">Transport</keyword>
<dbReference type="Gene3D" id="2.40.50.140">
    <property type="entry name" value="Nucleic acid-binding proteins"/>
    <property type="match status" value="1"/>
</dbReference>
<evidence type="ECO:0000256" key="3">
    <source>
        <dbReference type="ARBA" id="ARBA00022448"/>
    </source>
</evidence>
<comment type="similarity">
    <text evidence="2">Belongs to the ABC transporter superfamily.</text>
</comment>
<evidence type="ECO:0000256" key="4">
    <source>
        <dbReference type="ARBA" id="ARBA00022741"/>
    </source>
</evidence>
<dbReference type="InterPro" id="IPR003593">
    <property type="entry name" value="AAA+_ATPase"/>
</dbReference>
<dbReference type="EMBL" id="SJFN01000001">
    <property type="protein sequence ID" value="TBW41197.1"/>
    <property type="molecule type" value="Genomic_DNA"/>
</dbReference>
<accession>A0A4Q9VXJ0</accession>
<dbReference type="Proteomes" id="UP000292781">
    <property type="component" value="Unassembled WGS sequence"/>
</dbReference>
<dbReference type="SUPFAM" id="SSF50331">
    <property type="entry name" value="MOP-like"/>
    <property type="match status" value="1"/>
</dbReference>
<dbReference type="SUPFAM" id="SSF52540">
    <property type="entry name" value="P-loop containing nucleoside triphosphate hydrolases"/>
    <property type="match status" value="1"/>
</dbReference>
<gene>
    <name evidence="7" type="primary">ugpC</name>
    <name evidence="7" type="ORF">EYW49_00225</name>
</gene>
<dbReference type="FunFam" id="3.40.50.300:FF:000042">
    <property type="entry name" value="Maltose/maltodextrin ABC transporter, ATP-binding protein"/>
    <property type="match status" value="1"/>
</dbReference>
<sequence>MADISIRKVAKSYGKTQIVHALDLEIRSGEFLVVLGPSGCGKSTLLRMIAGLEDITGGEIAIEGVVVNQLEPRERGCAMVFQNYALYPHMTVADNISYALKVAGVPKAERRTRVEAVAAILGLGDLLDRRPAQLSGGQRQRVAMGRAMIRSPKVFLFDEPLSNLDAKLRVQMRIEIRRLHNRLSATSIFVTHDQVEAMTLADRIVVLDAGRIEQIGTPTEVYHRPASRFVAGFIGSPPMNLIDGTVGRDETLAFADGTTLAVPGLALAPGRAVTLGLRPEALVVGEAALEQPIRGRFDLQFVEHLGPAALAHGLFAGRTFVAQVPARLVEGAPEGLAFGCPPDALHLFDAATGRRLEAPLGAAATAAVVPAPVDAA</sequence>
<dbReference type="InterPro" id="IPR003439">
    <property type="entry name" value="ABC_transporter-like_ATP-bd"/>
</dbReference>
<dbReference type="InterPro" id="IPR017871">
    <property type="entry name" value="ABC_transporter-like_CS"/>
</dbReference>
<dbReference type="PANTHER" id="PTHR43875:SF1">
    <property type="entry name" value="OSMOPROTECTIVE COMPOUNDS UPTAKE ATP-BINDING PROTEIN GGTA"/>
    <property type="match status" value="1"/>
</dbReference>
<dbReference type="GO" id="GO:0016887">
    <property type="term" value="F:ATP hydrolysis activity"/>
    <property type="evidence" value="ECO:0007669"/>
    <property type="project" value="InterPro"/>
</dbReference>
<keyword evidence="4" id="KW-0547">Nucleotide-binding</keyword>
<comment type="caution">
    <text evidence="7">The sequence shown here is derived from an EMBL/GenBank/DDBJ whole genome shotgun (WGS) entry which is preliminary data.</text>
</comment>
<evidence type="ECO:0000256" key="1">
    <source>
        <dbReference type="ARBA" id="ARBA00004417"/>
    </source>
</evidence>
<dbReference type="OrthoDB" id="7817850at2"/>
<dbReference type="GO" id="GO:0005524">
    <property type="term" value="F:ATP binding"/>
    <property type="evidence" value="ECO:0007669"/>
    <property type="project" value="UniProtKB-KW"/>
</dbReference>
<dbReference type="PROSITE" id="PS50893">
    <property type="entry name" value="ABC_TRANSPORTER_2"/>
    <property type="match status" value="1"/>
</dbReference>
<evidence type="ECO:0000313" key="8">
    <source>
        <dbReference type="Proteomes" id="UP000292781"/>
    </source>
</evidence>
<dbReference type="GO" id="GO:0055052">
    <property type="term" value="C:ATP-binding cassette (ABC) transporter complex, substrate-binding subunit-containing"/>
    <property type="evidence" value="ECO:0007669"/>
    <property type="project" value="TreeGrafter"/>
</dbReference>
<dbReference type="InterPro" id="IPR027417">
    <property type="entry name" value="P-loop_NTPase"/>
</dbReference>
<feature type="domain" description="ABC transporter" evidence="6">
    <location>
        <begin position="4"/>
        <end position="234"/>
    </location>
</feature>
<comment type="subcellular location">
    <subcellularLocation>
        <location evidence="1">Cell inner membrane</location>
        <topology evidence="1">Peripheral membrane protein</topology>
    </subcellularLocation>
</comment>
<dbReference type="Pfam" id="PF17912">
    <property type="entry name" value="OB_MalK"/>
    <property type="match status" value="1"/>
</dbReference>
<evidence type="ECO:0000256" key="5">
    <source>
        <dbReference type="ARBA" id="ARBA00022840"/>
    </source>
</evidence>
<evidence type="ECO:0000256" key="2">
    <source>
        <dbReference type="ARBA" id="ARBA00005417"/>
    </source>
</evidence>
<organism evidence="7 8">
    <name type="scientific">Siculibacillus lacustris</name>
    <dbReference type="NCBI Taxonomy" id="1549641"/>
    <lineage>
        <taxon>Bacteria</taxon>
        <taxon>Pseudomonadati</taxon>
        <taxon>Pseudomonadota</taxon>
        <taxon>Alphaproteobacteria</taxon>
        <taxon>Hyphomicrobiales</taxon>
        <taxon>Ancalomicrobiaceae</taxon>
        <taxon>Siculibacillus</taxon>
    </lineage>
</organism>
<dbReference type="CDD" id="cd03301">
    <property type="entry name" value="ABC_MalK_N"/>
    <property type="match status" value="1"/>
</dbReference>
<dbReference type="RefSeq" id="WP_131304726.1">
    <property type="nucleotide sequence ID" value="NZ_SJFN01000001.1"/>
</dbReference>
<evidence type="ECO:0000313" key="7">
    <source>
        <dbReference type="EMBL" id="TBW41197.1"/>
    </source>
</evidence>
<dbReference type="InterPro" id="IPR008995">
    <property type="entry name" value="Mo/tungstate-bd_C_term_dom"/>
</dbReference>
<protein>
    <submittedName>
        <fullName evidence="7">sn-glycerol-3-phosphate ABC transporter ATP-binding protein UgpC</fullName>
    </submittedName>
</protein>
<evidence type="ECO:0000259" key="6">
    <source>
        <dbReference type="PROSITE" id="PS50893"/>
    </source>
</evidence>
<keyword evidence="5 7" id="KW-0067">ATP-binding</keyword>
<reference evidence="7 8" key="1">
    <citation type="submission" date="2019-02" db="EMBL/GenBank/DDBJ databases">
        <title>Siculibacillus lacustris gen. nov., sp. nov., a new rosette-forming bacterium isolated from a freshwater crater lake (Lake St. Ana, Romania).</title>
        <authorList>
            <person name="Felfoldi T."/>
            <person name="Marton Z."/>
            <person name="Szabo A."/>
            <person name="Mentes A."/>
            <person name="Boka K."/>
            <person name="Marialigeti K."/>
            <person name="Mathe I."/>
            <person name="Koncz M."/>
            <person name="Schumann P."/>
            <person name="Toth E."/>
        </authorList>
    </citation>
    <scope>NUCLEOTIDE SEQUENCE [LARGE SCALE GENOMIC DNA]</scope>
    <source>
        <strain evidence="7 8">SA-279</strain>
    </source>
</reference>
<dbReference type="PROSITE" id="PS00211">
    <property type="entry name" value="ABC_TRANSPORTER_1"/>
    <property type="match status" value="1"/>
</dbReference>
<dbReference type="PANTHER" id="PTHR43875">
    <property type="entry name" value="MALTODEXTRIN IMPORT ATP-BINDING PROTEIN MSMX"/>
    <property type="match status" value="1"/>
</dbReference>
<dbReference type="SMART" id="SM00382">
    <property type="entry name" value="AAA"/>
    <property type="match status" value="1"/>
</dbReference>
<dbReference type="AlphaFoldDB" id="A0A4Q9VXJ0"/>
<dbReference type="GO" id="GO:0008643">
    <property type="term" value="P:carbohydrate transport"/>
    <property type="evidence" value="ECO:0007669"/>
    <property type="project" value="InterPro"/>
</dbReference>
<dbReference type="NCBIfam" id="NF008653">
    <property type="entry name" value="PRK11650.1"/>
    <property type="match status" value="1"/>
</dbReference>
<dbReference type="Gene3D" id="2.40.50.100">
    <property type="match status" value="1"/>
</dbReference>
<keyword evidence="8" id="KW-1185">Reference proteome</keyword>
<dbReference type="InterPro" id="IPR040582">
    <property type="entry name" value="OB_MalK-like"/>
</dbReference>
<dbReference type="InterPro" id="IPR012340">
    <property type="entry name" value="NA-bd_OB-fold"/>
</dbReference>
<name>A0A4Q9VXJ0_9HYPH</name>
<proteinExistence type="inferred from homology"/>